<name>A0A9Q9J5N0_9LACO</name>
<reference evidence="1" key="1">
    <citation type="submission" date="2022-09" db="EMBL/GenBank/DDBJ databases">
        <title>Complete genome of Ligilactobacillus agilis AM_LB6, isolated from chicken feces.</title>
        <authorList>
            <person name="den Bakker H.C."/>
            <person name="Mann A."/>
        </authorList>
    </citation>
    <scope>NUCLEOTIDE SEQUENCE</scope>
    <source>
        <strain evidence="1">AM_LB6</strain>
    </source>
</reference>
<organism evidence="1 2">
    <name type="scientific">Ligilactobacillus agilis</name>
    <dbReference type="NCBI Taxonomy" id="1601"/>
    <lineage>
        <taxon>Bacteria</taxon>
        <taxon>Bacillati</taxon>
        <taxon>Bacillota</taxon>
        <taxon>Bacilli</taxon>
        <taxon>Lactobacillales</taxon>
        <taxon>Lactobacillaceae</taxon>
        <taxon>Ligilactobacillus</taxon>
    </lineage>
</organism>
<sequence>MDELAKVRLSFMNSNVNTVTYIKKSDCYGLTKRNRNDRFIEDYEASGKPSGVVNLDQVIHVAYLDD</sequence>
<protein>
    <submittedName>
        <fullName evidence="1">Uncharacterized protein</fullName>
    </submittedName>
</protein>
<dbReference type="AlphaFoldDB" id="A0A9Q9J5N0"/>
<accession>A0A9Q9J5N0</accession>
<dbReference type="EMBL" id="CP104396">
    <property type="protein sequence ID" value="UXC64342.1"/>
    <property type="molecule type" value="Genomic_DNA"/>
</dbReference>
<evidence type="ECO:0000313" key="1">
    <source>
        <dbReference type="EMBL" id="UXC64342.1"/>
    </source>
</evidence>
<dbReference type="Proteomes" id="UP001058429">
    <property type="component" value="Chromosome"/>
</dbReference>
<evidence type="ECO:0000313" key="2">
    <source>
        <dbReference type="Proteomes" id="UP001058429"/>
    </source>
</evidence>
<proteinExistence type="predicted"/>
<gene>
    <name evidence="1" type="ORF">N4562_04825</name>
</gene>
<dbReference type="RefSeq" id="WP_260904981.1">
    <property type="nucleotide sequence ID" value="NZ_CP104396.1"/>
</dbReference>
<dbReference type="GeneID" id="75137154"/>